<feature type="transmembrane region" description="Helical" evidence="1">
    <location>
        <begin position="84"/>
        <end position="102"/>
    </location>
</feature>
<evidence type="ECO:0000313" key="4">
    <source>
        <dbReference type="Proteomes" id="UP001157974"/>
    </source>
</evidence>
<dbReference type="EMBL" id="JAMWBK010000001">
    <property type="protein sequence ID" value="KAJ8909204.1"/>
    <property type="molecule type" value="Genomic_DNA"/>
</dbReference>
<sequence>MSSLGFVGGCGGVMTSRKVQTTRRSRVVRSVIEAKPVETVQYKIPEDESAFRSRPAKVLPDGVSLTDVVRTMPKEVFEIDERKSWLHVFVTAVAVPLSLVAIHFSPWYLLPVAWFLAGTAATGIFVIGHDAGHNSFSKNQKLNDIVGNVSLSMLIYPFEPWRIQHNIHHRNTNMLRNRDDPEGFVADNAWQPLQKSMFRGVSRPKTVAKVLKLIWTTLWYQLSILHWVNYHFNPKKFTEKQLPKVKVSWLCCAIFAGIAFPTLFALGGPWAFVKFWLMPWLGYHFWMSAFTLIHHTAPHIQFTDKSEWNAAKAQLSGTVHCDFPRWIEILCHDINVHIPHHVSTKIPSYNLKAAHESIQKNWGQYINETSFSLKLCDEIVSNCQVYDDGEYVTYDEAERRVATQLSAN</sequence>
<dbReference type="InterPro" id="IPR012171">
    <property type="entry name" value="Fatty_acid_desaturase"/>
</dbReference>
<dbReference type="CDD" id="cd03507">
    <property type="entry name" value="Delta12-FADS-like"/>
    <property type="match status" value="1"/>
</dbReference>
<dbReference type="GO" id="GO:0016491">
    <property type="term" value="F:oxidoreductase activity"/>
    <property type="evidence" value="ECO:0007669"/>
    <property type="project" value="InterPro"/>
</dbReference>
<keyword evidence="1" id="KW-1133">Transmembrane helix</keyword>
<evidence type="ECO:0000313" key="3">
    <source>
        <dbReference type="EMBL" id="KAJ8909204.1"/>
    </source>
</evidence>
<organism evidence="3 4">
    <name type="scientific">Rhodosorus marinus</name>
    <dbReference type="NCBI Taxonomy" id="101924"/>
    <lineage>
        <taxon>Eukaryota</taxon>
        <taxon>Rhodophyta</taxon>
        <taxon>Stylonematophyceae</taxon>
        <taxon>Stylonematales</taxon>
        <taxon>Stylonemataceae</taxon>
        <taxon>Rhodosorus</taxon>
    </lineage>
</organism>
<feature type="domain" description="Fatty acid desaturase" evidence="2">
    <location>
        <begin position="106"/>
        <end position="365"/>
    </location>
</feature>
<feature type="transmembrane region" description="Helical" evidence="1">
    <location>
        <begin position="108"/>
        <end position="128"/>
    </location>
</feature>
<dbReference type="GO" id="GO:0006629">
    <property type="term" value="P:lipid metabolic process"/>
    <property type="evidence" value="ECO:0007669"/>
    <property type="project" value="InterPro"/>
</dbReference>
<keyword evidence="1" id="KW-0812">Transmembrane</keyword>
<dbReference type="InterPro" id="IPR005804">
    <property type="entry name" value="FA_desaturase_dom"/>
</dbReference>
<feature type="transmembrane region" description="Helical" evidence="1">
    <location>
        <begin position="247"/>
        <end position="273"/>
    </location>
</feature>
<name>A0AAV8V3Z9_9RHOD</name>
<dbReference type="Proteomes" id="UP001157974">
    <property type="component" value="Unassembled WGS sequence"/>
</dbReference>
<keyword evidence="1" id="KW-0472">Membrane</keyword>
<protein>
    <recommendedName>
        <fullName evidence="2">Fatty acid desaturase domain-containing protein</fullName>
    </recommendedName>
</protein>
<reference evidence="3 4" key="1">
    <citation type="journal article" date="2023" name="Nat. Commun.">
        <title>Origin of minicircular mitochondrial genomes in red algae.</title>
        <authorList>
            <person name="Lee Y."/>
            <person name="Cho C.H."/>
            <person name="Lee Y.M."/>
            <person name="Park S.I."/>
            <person name="Yang J.H."/>
            <person name="West J.A."/>
            <person name="Bhattacharya D."/>
            <person name="Yoon H.S."/>
        </authorList>
    </citation>
    <scope>NUCLEOTIDE SEQUENCE [LARGE SCALE GENOMIC DNA]</scope>
    <source>
        <strain evidence="3 4">CCMP1338</strain>
        <tissue evidence="3">Whole cell</tissue>
    </source>
</reference>
<proteinExistence type="predicted"/>
<dbReference type="AlphaFoldDB" id="A0AAV8V3Z9"/>
<dbReference type="Pfam" id="PF00487">
    <property type="entry name" value="FA_desaturase"/>
    <property type="match status" value="1"/>
</dbReference>
<keyword evidence="4" id="KW-1185">Reference proteome</keyword>
<gene>
    <name evidence="3" type="ORF">NDN08_005896</name>
</gene>
<evidence type="ECO:0000256" key="1">
    <source>
        <dbReference type="SAM" id="Phobius"/>
    </source>
</evidence>
<comment type="caution">
    <text evidence="3">The sequence shown here is derived from an EMBL/GenBank/DDBJ whole genome shotgun (WGS) entry which is preliminary data.</text>
</comment>
<evidence type="ECO:0000259" key="2">
    <source>
        <dbReference type="Pfam" id="PF00487"/>
    </source>
</evidence>
<accession>A0AAV8V3Z9</accession>
<dbReference type="PANTHER" id="PTHR32100">
    <property type="entry name" value="OMEGA-6 FATTY ACID DESATURASE, CHLOROPLASTIC"/>
    <property type="match status" value="1"/>
</dbReference>